<dbReference type="AlphaFoldDB" id="A0A9Q9P891"/>
<dbReference type="EMBL" id="CP106879">
    <property type="protein sequence ID" value="UYC80657.1"/>
    <property type="molecule type" value="Genomic_DNA"/>
</dbReference>
<dbReference type="RefSeq" id="WP_262138920.1">
    <property type="nucleotide sequence ID" value="NZ_CP106879.1"/>
</dbReference>
<dbReference type="KEGG" id="cpoi:OE229_16310"/>
<dbReference type="Proteomes" id="UP001062223">
    <property type="component" value="Chromosome"/>
</dbReference>
<evidence type="ECO:0000313" key="1">
    <source>
        <dbReference type="EMBL" id="UYC80657.1"/>
    </source>
</evidence>
<reference evidence="1" key="1">
    <citation type="submission" date="2022-09" db="EMBL/GenBank/DDBJ databases">
        <title>Taxonomy of Curtobacterium flaccumfaciens.</title>
        <authorList>
            <person name="Osdaghi E."/>
            <person name="Taghavi S.M."/>
            <person name="Hamidizade M."/>
            <person name="Abachi H."/>
            <person name="Fazliarab A."/>
            <person name="Baeyen S."/>
            <person name="Portier P."/>
            <person name="Van Vaerenbergh J."/>
            <person name="Jacques M.-A."/>
        </authorList>
    </citation>
    <scope>NUCLEOTIDE SEQUENCE</scope>
    <source>
        <strain evidence="1">AGQB46</strain>
    </source>
</reference>
<protein>
    <submittedName>
        <fullName evidence="1">Uncharacterized protein</fullName>
    </submittedName>
</protein>
<evidence type="ECO:0000313" key="2">
    <source>
        <dbReference type="Proteomes" id="UP001062223"/>
    </source>
</evidence>
<name>A0A9Q9P891_9MICO</name>
<proteinExistence type="predicted"/>
<organism evidence="1 2">
    <name type="scientific">Curtobacterium poinsettiae</name>
    <dbReference type="NCBI Taxonomy" id="159612"/>
    <lineage>
        <taxon>Bacteria</taxon>
        <taxon>Bacillati</taxon>
        <taxon>Actinomycetota</taxon>
        <taxon>Actinomycetes</taxon>
        <taxon>Micrococcales</taxon>
        <taxon>Microbacteriaceae</taxon>
        <taxon>Curtobacterium</taxon>
    </lineage>
</organism>
<accession>A0A9Q9P891</accession>
<sequence length="100" mass="11280">MHQLAIDLTAGVVELRQLPPSLRQFYVFAFEQGSASRQPEVDHANDDADRLYAEVCRRQPSRDHETTNAFLEAQKHRGAEAAAKRAAEIRAQIYSGQETQ</sequence>
<gene>
    <name evidence="1" type="ORF">OE229_16310</name>
</gene>